<organism evidence="2 3">
    <name type="scientific">Microbacterium hominis</name>
    <dbReference type="NCBI Taxonomy" id="162426"/>
    <lineage>
        <taxon>Bacteria</taxon>
        <taxon>Bacillati</taxon>
        <taxon>Actinomycetota</taxon>
        <taxon>Actinomycetes</taxon>
        <taxon>Micrococcales</taxon>
        <taxon>Microbacteriaceae</taxon>
        <taxon>Microbacterium</taxon>
    </lineage>
</organism>
<gene>
    <name evidence="2" type="ORF">CXR34_01910</name>
</gene>
<sequence>MTEIAPPRYRLVLPPGFLLIPVARSTDAEIADLVRRHYRDLPRDSYGPQIDRTAAQLVASARSARNAGVLDLIVPMGVPWRAPVSLAIAISTGPAPTTPEDEEASASEVRESVTTSAGQAERETARFAAPADTAEMAPLLRLRFAWPIPGTDRRLRAVCTVSGTADPQLAPIVDALAELGDLLLRTLRWD</sequence>
<protein>
    <submittedName>
        <fullName evidence="2">Uncharacterized protein</fullName>
    </submittedName>
</protein>
<evidence type="ECO:0000313" key="3">
    <source>
        <dbReference type="Proteomes" id="UP000233276"/>
    </source>
</evidence>
<accession>A0A2K9DBS6</accession>
<dbReference type="AlphaFoldDB" id="A0A2K9DBS6"/>
<reference evidence="2 3" key="1">
    <citation type="submission" date="2017-12" db="EMBL/GenBank/DDBJ databases">
        <title>Isolation and characterization of estrogens degradatiion strain Microbacterium hominis SJTG1.</title>
        <authorList>
            <person name="Xiong W."/>
            <person name="Yin C."/>
            <person name="Zheng D."/>
            <person name="Liang R."/>
        </authorList>
    </citation>
    <scope>NUCLEOTIDE SEQUENCE [LARGE SCALE GENOMIC DNA]</scope>
    <source>
        <strain evidence="2 3">SJTG1</strain>
    </source>
</reference>
<proteinExistence type="predicted"/>
<dbReference type="EMBL" id="CP025299">
    <property type="protein sequence ID" value="AUG31050.1"/>
    <property type="molecule type" value="Genomic_DNA"/>
</dbReference>
<feature type="region of interest" description="Disordered" evidence="1">
    <location>
        <begin position="93"/>
        <end position="122"/>
    </location>
</feature>
<name>A0A2K9DBS6_9MICO</name>
<evidence type="ECO:0000256" key="1">
    <source>
        <dbReference type="SAM" id="MobiDB-lite"/>
    </source>
</evidence>
<evidence type="ECO:0000313" key="2">
    <source>
        <dbReference type="EMBL" id="AUG31050.1"/>
    </source>
</evidence>
<dbReference type="Proteomes" id="UP000233276">
    <property type="component" value="Chromosome"/>
</dbReference>
<dbReference type="KEGG" id="mhos:CXR34_01910"/>